<dbReference type="EMBL" id="JAANQT010006030">
    <property type="protein sequence ID" value="KAG1292576.1"/>
    <property type="molecule type" value="Genomic_DNA"/>
</dbReference>
<evidence type="ECO:0000313" key="1">
    <source>
        <dbReference type="EMBL" id="KAG1292576.1"/>
    </source>
</evidence>
<gene>
    <name evidence="1" type="ORF">G6F64_013651</name>
</gene>
<organism evidence="1 2">
    <name type="scientific">Rhizopus oryzae</name>
    <name type="common">Mucormycosis agent</name>
    <name type="synonym">Rhizopus arrhizus var. delemar</name>
    <dbReference type="NCBI Taxonomy" id="64495"/>
    <lineage>
        <taxon>Eukaryota</taxon>
        <taxon>Fungi</taxon>
        <taxon>Fungi incertae sedis</taxon>
        <taxon>Mucoromycota</taxon>
        <taxon>Mucoromycotina</taxon>
        <taxon>Mucoromycetes</taxon>
        <taxon>Mucorales</taxon>
        <taxon>Mucorineae</taxon>
        <taxon>Rhizopodaceae</taxon>
        <taxon>Rhizopus</taxon>
    </lineage>
</organism>
<dbReference type="Proteomes" id="UP000716291">
    <property type="component" value="Unassembled WGS sequence"/>
</dbReference>
<proteinExistence type="predicted"/>
<accession>A0A9P7BK91</accession>
<keyword evidence="2" id="KW-1185">Reference proteome</keyword>
<evidence type="ECO:0008006" key="3">
    <source>
        <dbReference type="Google" id="ProtNLM"/>
    </source>
</evidence>
<comment type="caution">
    <text evidence="1">The sequence shown here is derived from an EMBL/GenBank/DDBJ whole genome shotgun (WGS) entry which is preliminary data.</text>
</comment>
<sequence>MMSRCSVLSPHLYSVYINTLPSLLRQVAAPATHLVPSSGSADAGMVPVNSLLFADDVAVIGSAKSVKEMLKLCEDHSLSLGYRWNPLKCAVLNHPTSSTSSSGSTQLKLYGTPLPLVDKFVYLGMPFVKTGLSAASVLPLRSPGVLQLMGILNKIGVNRQGFSLLLCARIYATF</sequence>
<dbReference type="AlphaFoldDB" id="A0A9P7BK91"/>
<evidence type="ECO:0000313" key="2">
    <source>
        <dbReference type="Proteomes" id="UP000716291"/>
    </source>
</evidence>
<name>A0A9P7BK91_RHIOR</name>
<protein>
    <recommendedName>
        <fullName evidence="3">Reverse transcriptase domain-containing protein</fullName>
    </recommendedName>
</protein>
<reference evidence="1" key="1">
    <citation type="journal article" date="2020" name="Microb. Genom.">
        <title>Genetic diversity of clinical and environmental Mucorales isolates obtained from an investigation of mucormycosis cases among solid organ transplant recipients.</title>
        <authorList>
            <person name="Nguyen M.H."/>
            <person name="Kaul D."/>
            <person name="Muto C."/>
            <person name="Cheng S.J."/>
            <person name="Richter R.A."/>
            <person name="Bruno V.M."/>
            <person name="Liu G."/>
            <person name="Beyhan S."/>
            <person name="Sundermann A.J."/>
            <person name="Mounaud S."/>
            <person name="Pasculle A.W."/>
            <person name="Nierman W.C."/>
            <person name="Driscoll E."/>
            <person name="Cumbie R."/>
            <person name="Clancy C.J."/>
            <person name="Dupont C.L."/>
        </authorList>
    </citation>
    <scope>NUCLEOTIDE SEQUENCE</scope>
    <source>
        <strain evidence="1">GL11</strain>
    </source>
</reference>